<organism evidence="2 3">
    <name type="scientific">Hymenobacter monticola</name>
    <dbReference type="NCBI Taxonomy" id="1705399"/>
    <lineage>
        <taxon>Bacteria</taxon>
        <taxon>Pseudomonadati</taxon>
        <taxon>Bacteroidota</taxon>
        <taxon>Cytophagia</taxon>
        <taxon>Cytophagales</taxon>
        <taxon>Hymenobacteraceae</taxon>
        <taxon>Hymenobacter</taxon>
    </lineage>
</organism>
<protein>
    <recommendedName>
        <fullName evidence="4">Cytochrome B</fullName>
    </recommendedName>
</protein>
<feature type="transmembrane region" description="Helical" evidence="1">
    <location>
        <begin position="43"/>
        <end position="65"/>
    </location>
</feature>
<accession>A0ABY4B5P1</accession>
<evidence type="ECO:0000256" key="1">
    <source>
        <dbReference type="SAM" id="Phobius"/>
    </source>
</evidence>
<dbReference type="Proteomes" id="UP000831390">
    <property type="component" value="Chromosome"/>
</dbReference>
<evidence type="ECO:0008006" key="4">
    <source>
        <dbReference type="Google" id="ProtNLM"/>
    </source>
</evidence>
<keyword evidence="3" id="KW-1185">Reference proteome</keyword>
<name>A0ABY4B5P1_9BACT</name>
<keyword evidence="1" id="KW-0812">Transmembrane</keyword>
<keyword evidence="1" id="KW-0472">Membrane</keyword>
<proteinExistence type="predicted"/>
<evidence type="ECO:0000313" key="2">
    <source>
        <dbReference type="EMBL" id="UOE34109.1"/>
    </source>
</evidence>
<keyword evidence="1" id="KW-1133">Transmembrane helix</keyword>
<evidence type="ECO:0000313" key="3">
    <source>
        <dbReference type="Proteomes" id="UP000831390"/>
    </source>
</evidence>
<feature type="transmembrane region" description="Helical" evidence="1">
    <location>
        <begin position="122"/>
        <end position="142"/>
    </location>
</feature>
<reference evidence="2 3" key="1">
    <citation type="submission" date="2022-03" db="EMBL/GenBank/DDBJ databases">
        <title>Hymenobactersp. isolated from the air.</title>
        <authorList>
            <person name="Won M."/>
            <person name="Kwon S.-W."/>
        </authorList>
    </citation>
    <scope>NUCLEOTIDE SEQUENCE [LARGE SCALE GENOMIC DNA]</scope>
    <source>
        <strain evidence="2 3">KACC 22596</strain>
    </source>
</reference>
<feature type="transmembrane region" description="Helical" evidence="1">
    <location>
        <begin position="12"/>
        <end position="31"/>
    </location>
</feature>
<feature type="transmembrane region" description="Helical" evidence="1">
    <location>
        <begin position="85"/>
        <end position="110"/>
    </location>
</feature>
<sequence>MYATVLTLHSAFRWLVLASLFYALLRAYAGLTAGQSFTKTDDAVRHWTATLAHVQLLLGMALYVSSPVVKASFASLRETGWALNAAFFALLHPLLMLVSVVLITIGSALAKRRATARAQFRTLLRWHGVALLSIFLFIPWPFSPLASRALFHF</sequence>
<dbReference type="EMBL" id="CP094534">
    <property type="protein sequence ID" value="UOE34109.1"/>
    <property type="molecule type" value="Genomic_DNA"/>
</dbReference>
<gene>
    <name evidence="2" type="ORF">MTP16_00310</name>
</gene>
<dbReference type="RefSeq" id="WP_243514830.1">
    <property type="nucleotide sequence ID" value="NZ_CP094534.1"/>
</dbReference>